<proteinExistence type="inferred from homology"/>
<gene>
    <name evidence="22" type="ORF">LITE_LOCUS19099</name>
</gene>
<dbReference type="GO" id="GO:0009694">
    <property type="term" value="P:jasmonic acid metabolic process"/>
    <property type="evidence" value="ECO:0007669"/>
    <property type="project" value="TreeGrafter"/>
</dbReference>
<comment type="catalytic activity">
    <reaction evidence="8">
        <text>a disubstituted aliphatic (S)-hydroxynitrile = a ketone + hydrogen cyanide</text>
        <dbReference type="Rhea" id="RHEA:56592"/>
        <dbReference type="ChEBI" id="CHEBI:17087"/>
        <dbReference type="ChEBI" id="CHEBI:18407"/>
        <dbReference type="ChEBI" id="CHEBI:140597"/>
        <dbReference type="EC" id="4.1.2.47"/>
    </reaction>
</comment>
<evidence type="ECO:0000256" key="12">
    <source>
        <dbReference type="ARBA" id="ARBA00052600"/>
    </source>
</evidence>
<dbReference type="InterPro" id="IPR045889">
    <property type="entry name" value="MES/HNL"/>
</dbReference>
<comment type="catalytic activity">
    <reaction evidence="3">
        <text>a monosubstituted aliphatic (S)-hydroxynitrile = an aldehyde + hydrogen cyanide</text>
        <dbReference type="Rhea" id="RHEA:56588"/>
        <dbReference type="ChEBI" id="CHEBI:17478"/>
        <dbReference type="ChEBI" id="CHEBI:18407"/>
        <dbReference type="ChEBI" id="CHEBI:140596"/>
        <dbReference type="EC" id="4.1.2.47"/>
    </reaction>
</comment>
<comment type="catalytic activity">
    <reaction evidence="6">
        <text>formylthiophene + hydrogen cyanide = (2R)-2-hydroxy-2-(thiophen-2-yl)acetonitrile</text>
        <dbReference type="Rhea" id="RHEA:77455"/>
        <dbReference type="ChEBI" id="CHEBI:18407"/>
        <dbReference type="ChEBI" id="CHEBI:87301"/>
        <dbReference type="ChEBI" id="CHEBI:197332"/>
    </reaction>
</comment>
<dbReference type="Gene3D" id="3.40.50.1820">
    <property type="entry name" value="alpha/beta hydrolase"/>
    <property type="match status" value="1"/>
</dbReference>
<comment type="catalytic activity">
    <reaction evidence="2">
        <text>4-methoxybenzaldehyde + hydrogen cyanide = (2S)-2-hydroxy-2-(4-methoxyphenyl)acetonitrile</text>
        <dbReference type="Rhea" id="RHEA:77447"/>
        <dbReference type="ChEBI" id="CHEBI:18407"/>
        <dbReference type="ChEBI" id="CHEBI:28235"/>
        <dbReference type="ChEBI" id="CHEBI:197328"/>
    </reaction>
</comment>
<evidence type="ECO:0000256" key="16">
    <source>
        <dbReference type="ARBA" id="ARBA00066572"/>
    </source>
</evidence>
<dbReference type="Proteomes" id="UP001154282">
    <property type="component" value="Unassembled WGS sequence"/>
</dbReference>
<accession>A0AAV0KN87</accession>
<evidence type="ECO:0000256" key="7">
    <source>
        <dbReference type="ARBA" id="ARBA00051647"/>
    </source>
</evidence>
<dbReference type="Pfam" id="PF00561">
    <property type="entry name" value="Abhydrolase_1"/>
    <property type="match status" value="1"/>
</dbReference>
<feature type="domain" description="AB hydrolase-1" evidence="21">
    <location>
        <begin position="12"/>
        <end position="248"/>
    </location>
</feature>
<protein>
    <recommendedName>
        <fullName evidence="17">(S)-hydroxynitrile lyase</fullName>
        <ecNumber evidence="16">4.1.2.47</ecNumber>
    </recommendedName>
    <alternativeName>
        <fullName evidence="18">2-hydroxy-2-methylpropanenitrile lyase</fullName>
    </alternativeName>
    <alternativeName>
        <fullName evidence="19">Acetone cyanohydrin lyase</fullName>
    </alternativeName>
    <alternativeName>
        <fullName evidence="20">Hydroxynitrile lyase</fullName>
    </alternativeName>
</protein>
<dbReference type="GO" id="GO:0047606">
    <property type="term" value="F:(S)-hydroxynitrile lyase activity"/>
    <property type="evidence" value="ECO:0007669"/>
    <property type="project" value="UniProtKB-EC"/>
</dbReference>
<evidence type="ECO:0000256" key="1">
    <source>
        <dbReference type="ARBA" id="ARBA00023239"/>
    </source>
</evidence>
<comment type="catalytic activity">
    <reaction evidence="4">
        <text>2-hydroxy-2-methylpropanenitrile = acetone + hydrogen cyanide</text>
        <dbReference type="Rhea" id="RHEA:11932"/>
        <dbReference type="ChEBI" id="CHEBI:15347"/>
        <dbReference type="ChEBI" id="CHEBI:15348"/>
        <dbReference type="ChEBI" id="CHEBI:18407"/>
    </reaction>
    <physiologicalReaction direction="left-to-right" evidence="4">
        <dbReference type="Rhea" id="RHEA:11933"/>
    </physiologicalReaction>
</comment>
<dbReference type="GO" id="GO:0080031">
    <property type="term" value="F:methyl salicylate esterase activity"/>
    <property type="evidence" value="ECO:0007669"/>
    <property type="project" value="TreeGrafter"/>
</dbReference>
<organism evidence="22 23">
    <name type="scientific">Linum tenue</name>
    <dbReference type="NCBI Taxonomy" id="586396"/>
    <lineage>
        <taxon>Eukaryota</taxon>
        <taxon>Viridiplantae</taxon>
        <taxon>Streptophyta</taxon>
        <taxon>Embryophyta</taxon>
        <taxon>Tracheophyta</taxon>
        <taxon>Spermatophyta</taxon>
        <taxon>Magnoliopsida</taxon>
        <taxon>eudicotyledons</taxon>
        <taxon>Gunneridae</taxon>
        <taxon>Pentapetalae</taxon>
        <taxon>rosids</taxon>
        <taxon>fabids</taxon>
        <taxon>Malpighiales</taxon>
        <taxon>Linaceae</taxon>
        <taxon>Linum</taxon>
    </lineage>
</organism>
<evidence type="ECO:0000313" key="22">
    <source>
        <dbReference type="EMBL" id="CAI0422354.1"/>
    </source>
</evidence>
<evidence type="ECO:0000256" key="14">
    <source>
        <dbReference type="ARBA" id="ARBA00052826"/>
    </source>
</evidence>
<dbReference type="GO" id="GO:0080032">
    <property type="term" value="F:methyl jasmonate esterase activity"/>
    <property type="evidence" value="ECO:0007669"/>
    <property type="project" value="TreeGrafter"/>
</dbReference>
<dbReference type="PANTHER" id="PTHR10992:SF1078">
    <property type="entry name" value="AB HYDROLASE-1 DOMAIN-CONTAINING PROTEIN"/>
    <property type="match status" value="1"/>
</dbReference>
<evidence type="ECO:0000256" key="4">
    <source>
        <dbReference type="ARBA" id="ARBA00050262"/>
    </source>
</evidence>
<evidence type="ECO:0000256" key="13">
    <source>
        <dbReference type="ARBA" id="ARBA00052609"/>
    </source>
</evidence>
<dbReference type="SUPFAM" id="SSF53474">
    <property type="entry name" value="alpha/beta-Hydrolases"/>
    <property type="match status" value="1"/>
</dbReference>
<dbReference type="FunFam" id="3.40.50.1820:FF:000051">
    <property type="entry name" value="(S)-hydroxynitrile lyase"/>
    <property type="match status" value="1"/>
</dbReference>
<dbReference type="EMBL" id="CAMGYJ010000005">
    <property type="protein sequence ID" value="CAI0422354.1"/>
    <property type="molecule type" value="Genomic_DNA"/>
</dbReference>
<reference evidence="22" key="1">
    <citation type="submission" date="2022-08" db="EMBL/GenBank/DDBJ databases">
        <authorList>
            <person name="Gutierrez-Valencia J."/>
        </authorList>
    </citation>
    <scope>NUCLEOTIDE SEQUENCE</scope>
</reference>
<evidence type="ECO:0000256" key="8">
    <source>
        <dbReference type="ARBA" id="ARBA00051735"/>
    </source>
</evidence>
<dbReference type="AlphaFoldDB" id="A0AAV0KN87"/>
<comment type="catalytic activity">
    <reaction evidence="14">
        <text>an aromatic (S)-hydroxynitrile = an aromatic aldehyde + hydrogen cyanide</text>
        <dbReference type="Rhea" id="RHEA:54660"/>
        <dbReference type="ChEBI" id="CHEBI:18407"/>
        <dbReference type="ChEBI" id="CHEBI:33855"/>
        <dbReference type="ChEBI" id="CHEBI:138306"/>
        <dbReference type="EC" id="4.1.2.47"/>
    </reaction>
</comment>
<comment type="caution">
    <text evidence="22">The sequence shown here is derived from an EMBL/GenBank/DDBJ whole genome shotgun (WGS) entry which is preliminary data.</text>
</comment>
<dbReference type="InterPro" id="IPR000073">
    <property type="entry name" value="AB_hydrolase_1"/>
</dbReference>
<comment type="catalytic activity">
    <reaction evidence="7">
        <text>butan-2-one + hydrogen cyanide = 2-hydroxy-2-methylbutanenitrile</text>
        <dbReference type="Rhea" id="RHEA:77467"/>
        <dbReference type="ChEBI" id="CHEBI:18407"/>
        <dbReference type="ChEBI" id="CHEBI:28398"/>
        <dbReference type="ChEBI" id="CHEBI:60954"/>
    </reaction>
    <physiologicalReaction direction="right-to-left" evidence="7">
        <dbReference type="Rhea" id="RHEA:77469"/>
    </physiologicalReaction>
</comment>
<evidence type="ECO:0000256" key="19">
    <source>
        <dbReference type="ARBA" id="ARBA00078291"/>
    </source>
</evidence>
<name>A0AAV0KN87_9ROSI</name>
<dbReference type="GO" id="GO:0009696">
    <property type="term" value="P:salicylic acid metabolic process"/>
    <property type="evidence" value="ECO:0007669"/>
    <property type="project" value="TreeGrafter"/>
</dbReference>
<comment type="similarity">
    <text evidence="15">Belongs to the AB hydrolase superfamily. Hydroxynitrile lyase family.</text>
</comment>
<dbReference type="GO" id="GO:0080030">
    <property type="term" value="F:methyl indole-3-acetate esterase activity"/>
    <property type="evidence" value="ECO:0007669"/>
    <property type="project" value="TreeGrafter"/>
</dbReference>
<evidence type="ECO:0000256" key="6">
    <source>
        <dbReference type="ARBA" id="ARBA00050608"/>
    </source>
</evidence>
<evidence type="ECO:0000256" key="9">
    <source>
        <dbReference type="ARBA" id="ARBA00051977"/>
    </source>
</evidence>
<sequence length="265" mass="29738">MEMESDSSSKKHFVLVHAACHGAWVWYKLKPLLEAAGGHKVSAIDLAASGADPRPFEEVGSVEEYSEPLLKLLESLPEGEKVILVGESYGGINVTIAADKFPQKIAAAVYVNALMPDTQHKPSYVVDTFVENFFSDWKDSEFSSYKSGNETVASVKLGHELLKQNIYQNSPLEDYELARMLTRKGSLFQDDLAKKNNFTEEGYGSVKRVYIYGDEDLILTKEFQLWQIENFKPDKVYAITGGDHKLMFCKTKELIDCLLQIAASY</sequence>
<evidence type="ECO:0000256" key="11">
    <source>
        <dbReference type="ARBA" id="ARBA00052511"/>
    </source>
</evidence>
<comment type="catalytic activity">
    <reaction evidence="5">
        <text>benzaldehyde + hydrogen cyanide = (S)-mandelonitrile</text>
        <dbReference type="Rhea" id="RHEA:77427"/>
        <dbReference type="ChEBI" id="CHEBI:17169"/>
        <dbReference type="ChEBI" id="CHEBI:18407"/>
        <dbReference type="ChEBI" id="CHEBI:36941"/>
    </reaction>
</comment>
<evidence type="ECO:0000256" key="18">
    <source>
        <dbReference type="ARBA" id="ARBA00076040"/>
    </source>
</evidence>
<keyword evidence="23" id="KW-1185">Reference proteome</keyword>
<comment type="catalytic activity">
    <reaction evidence="10">
        <text>2-methylpropanal + hydrogen cyanide = (2S)-2-hydroxy-3-methylbutanenitrile</text>
        <dbReference type="Rhea" id="RHEA:77403"/>
        <dbReference type="ChEBI" id="CHEBI:18407"/>
        <dbReference type="ChEBI" id="CHEBI:48943"/>
        <dbReference type="ChEBI" id="CHEBI:197354"/>
    </reaction>
</comment>
<evidence type="ECO:0000259" key="21">
    <source>
        <dbReference type="Pfam" id="PF00561"/>
    </source>
</evidence>
<dbReference type="EC" id="4.1.2.47" evidence="16"/>
<evidence type="ECO:0000256" key="3">
    <source>
        <dbReference type="ARBA" id="ARBA00050241"/>
    </source>
</evidence>
<evidence type="ECO:0000313" key="23">
    <source>
        <dbReference type="Proteomes" id="UP001154282"/>
    </source>
</evidence>
<dbReference type="InterPro" id="IPR029058">
    <property type="entry name" value="AB_hydrolase_fold"/>
</dbReference>
<comment type="catalytic activity">
    <reaction evidence="13">
        <text>cyclohexanecarbaldehyde + hydrogen cyanide = (2S)-2-cyclohexyl-2-hydroxyacetonitrile</text>
        <dbReference type="Rhea" id="RHEA:77423"/>
        <dbReference type="ChEBI" id="CHEBI:18407"/>
        <dbReference type="ChEBI" id="CHEBI:197359"/>
        <dbReference type="ChEBI" id="CHEBI:197360"/>
    </reaction>
</comment>
<comment type="catalytic activity">
    <reaction evidence="9">
        <text>acrolein + hydrogen cyanide = (2S)-2-hydroxybut-3-enenitrile</text>
        <dbReference type="Rhea" id="RHEA:77411"/>
        <dbReference type="ChEBI" id="CHEBI:15368"/>
        <dbReference type="ChEBI" id="CHEBI:18407"/>
        <dbReference type="ChEBI" id="CHEBI:197356"/>
    </reaction>
</comment>
<evidence type="ECO:0000256" key="5">
    <source>
        <dbReference type="ARBA" id="ARBA00050358"/>
    </source>
</evidence>
<dbReference type="PANTHER" id="PTHR10992">
    <property type="entry name" value="METHYLESTERASE FAMILY MEMBER"/>
    <property type="match status" value="1"/>
</dbReference>
<evidence type="ECO:0000256" key="17">
    <source>
        <dbReference type="ARBA" id="ARBA00069221"/>
    </source>
</evidence>
<comment type="catalytic activity">
    <reaction evidence="12">
        <text>2,2-dimethylpropanal + hydrogen cyanide = (2S)-2-hydroxy-3,3-dimethylbutanenitrile</text>
        <dbReference type="Rhea" id="RHEA:77407"/>
        <dbReference type="ChEBI" id="CHEBI:18407"/>
        <dbReference type="ChEBI" id="CHEBI:141557"/>
        <dbReference type="ChEBI" id="CHEBI:197355"/>
    </reaction>
</comment>
<evidence type="ECO:0000256" key="2">
    <source>
        <dbReference type="ARBA" id="ARBA00050104"/>
    </source>
</evidence>
<evidence type="ECO:0000256" key="20">
    <source>
        <dbReference type="ARBA" id="ARBA00079794"/>
    </source>
</evidence>
<keyword evidence="1" id="KW-0456">Lyase</keyword>
<evidence type="ECO:0000256" key="15">
    <source>
        <dbReference type="ARBA" id="ARBA00060885"/>
    </source>
</evidence>
<evidence type="ECO:0000256" key="10">
    <source>
        <dbReference type="ARBA" id="ARBA00052033"/>
    </source>
</evidence>
<comment type="catalytic activity">
    <reaction evidence="11">
        <text>3-formylthiophene + hydrogen cyanide = (2S)-2-hydroxy-2-(thiophen-3-yl)acetonitrile</text>
        <dbReference type="Rhea" id="RHEA:77459"/>
        <dbReference type="ChEBI" id="CHEBI:18407"/>
        <dbReference type="ChEBI" id="CHEBI:87611"/>
        <dbReference type="ChEBI" id="CHEBI:197333"/>
    </reaction>
</comment>